<proteinExistence type="predicted"/>
<evidence type="ECO:0000313" key="4">
    <source>
        <dbReference type="Proteomes" id="UP000241890"/>
    </source>
</evidence>
<feature type="transmembrane region" description="Helical" evidence="2">
    <location>
        <begin position="304"/>
        <end position="323"/>
    </location>
</feature>
<keyword evidence="4" id="KW-1185">Reference proteome</keyword>
<feature type="compositionally biased region" description="Acidic residues" evidence="1">
    <location>
        <begin position="393"/>
        <end position="420"/>
    </location>
</feature>
<evidence type="ECO:0000256" key="1">
    <source>
        <dbReference type="SAM" id="MobiDB-lite"/>
    </source>
</evidence>
<sequence>MDGASVRRGVRRHLDAGTKHRVLSCNVDDISSVFDNRNVCVVYLAIAFRKRPVGRLFDKDIKGGMVSLVDGEQHVLDFWASLSDREKACALMLSPETVRRCSRVAAYQIAGTDPRLCSWTMDIPDCVYEEWQGTVHRVMDATCADREKQGANQTFSGPSAAQANSPSGSARETLAELSRKHALVLVFNADAPTMAVLLLLKLQIKAAFETRKACAKVLNLLLLLSWEAALPLPVSIAVLLSILFFQSRCHDDIPWLRSLSEAFDWLVRSVFTSDPLEPMYIEWKSDAFVSAAFLLISSQHVAEAHWLVLTTGLIILPYVFGALEALPRQSRHNSEFARARFAAIRINKALLLYFGWSSWAMLIAAVFTFFPHDSLSSGDGVKDGESDSGSGSDGDDDSANDGDVDDTSNADSNGDGDGDGDINGNADAVGNGANDVNEIGRVNDDADGESIHAVERRSSRQVDMNVNIIE</sequence>
<dbReference type="AlphaFoldDB" id="A0A2R5G9D1"/>
<evidence type="ECO:0000256" key="2">
    <source>
        <dbReference type="SAM" id="Phobius"/>
    </source>
</evidence>
<name>A0A2R5G9D1_9STRA</name>
<feature type="transmembrane region" description="Helical" evidence="2">
    <location>
        <begin position="220"/>
        <end position="245"/>
    </location>
</feature>
<gene>
    <name evidence="3" type="ORF">FCC1311_038852</name>
</gene>
<dbReference type="EMBL" id="BEYU01000034">
    <property type="protein sequence ID" value="GBG27662.1"/>
    <property type="molecule type" value="Genomic_DNA"/>
</dbReference>
<feature type="region of interest" description="Disordered" evidence="1">
    <location>
        <begin position="378"/>
        <end position="470"/>
    </location>
</feature>
<keyword evidence="2" id="KW-0812">Transmembrane</keyword>
<protein>
    <submittedName>
        <fullName evidence="3">Uncharacterized protein</fullName>
    </submittedName>
</protein>
<dbReference type="Proteomes" id="UP000241890">
    <property type="component" value="Unassembled WGS sequence"/>
</dbReference>
<keyword evidence="2" id="KW-1133">Transmembrane helix</keyword>
<organism evidence="3 4">
    <name type="scientific">Hondaea fermentalgiana</name>
    <dbReference type="NCBI Taxonomy" id="2315210"/>
    <lineage>
        <taxon>Eukaryota</taxon>
        <taxon>Sar</taxon>
        <taxon>Stramenopiles</taxon>
        <taxon>Bigyra</taxon>
        <taxon>Labyrinthulomycetes</taxon>
        <taxon>Thraustochytrida</taxon>
        <taxon>Thraustochytriidae</taxon>
        <taxon>Hondaea</taxon>
    </lineage>
</organism>
<feature type="compositionally biased region" description="Low complexity" evidence="1">
    <location>
        <begin position="422"/>
        <end position="437"/>
    </location>
</feature>
<accession>A0A2R5G9D1</accession>
<feature type="transmembrane region" description="Helical" evidence="2">
    <location>
        <begin position="350"/>
        <end position="370"/>
    </location>
</feature>
<dbReference type="InParanoid" id="A0A2R5G9D1"/>
<feature type="compositionally biased region" description="Basic and acidic residues" evidence="1">
    <location>
        <begin position="441"/>
        <end position="460"/>
    </location>
</feature>
<evidence type="ECO:0000313" key="3">
    <source>
        <dbReference type="EMBL" id="GBG27662.1"/>
    </source>
</evidence>
<reference evidence="3 4" key="1">
    <citation type="submission" date="2017-12" db="EMBL/GenBank/DDBJ databases">
        <title>Sequencing, de novo assembly and annotation of complete genome of a new Thraustochytrid species, strain FCC1311.</title>
        <authorList>
            <person name="Sedici K."/>
            <person name="Godart F."/>
            <person name="Aiese Cigliano R."/>
            <person name="Sanseverino W."/>
            <person name="Barakat M."/>
            <person name="Ortet P."/>
            <person name="Marechal E."/>
            <person name="Cagnac O."/>
            <person name="Amato A."/>
        </authorList>
    </citation>
    <scope>NUCLEOTIDE SEQUENCE [LARGE SCALE GENOMIC DNA]</scope>
</reference>
<comment type="caution">
    <text evidence="3">The sequence shown here is derived from an EMBL/GenBank/DDBJ whole genome shotgun (WGS) entry which is preliminary data.</text>
</comment>
<keyword evidence="2" id="KW-0472">Membrane</keyword>